<protein>
    <submittedName>
        <fullName evidence="3">VacJ family lipoprotein</fullName>
    </submittedName>
</protein>
<evidence type="ECO:0000256" key="1">
    <source>
        <dbReference type="ARBA" id="ARBA00010634"/>
    </source>
</evidence>
<sequence length="222" mass="24734">MKFVILIFLSFSLMANEDPWEEMNRATFEFNQTLDESFFEPIAKSYKENIPNPVQNRVSDFSSNVGDVATLGNELAQFEIVSGANTLSRVLINSTIGLFGLFDVASEIGLEKTEEDFGQTLAVWGAPKGNYIVLPVFGPSVVRDTAGRIGDGVQKVEQTRPLTTAQKLGITGMQALDTRVKLLPVTDLLKKTDDPYIAMRSGYFQKRKFDIYNGDLPDEDEF</sequence>
<proteinExistence type="inferred from homology"/>
<keyword evidence="2" id="KW-0732">Signal</keyword>
<keyword evidence="3" id="KW-0449">Lipoprotein</keyword>
<dbReference type="GO" id="GO:0120010">
    <property type="term" value="P:intermembrane phospholipid transfer"/>
    <property type="evidence" value="ECO:0007669"/>
    <property type="project" value="TreeGrafter"/>
</dbReference>
<evidence type="ECO:0000313" key="4">
    <source>
        <dbReference type="Proteomes" id="UP000568751"/>
    </source>
</evidence>
<comment type="caution">
    <text evidence="3">The sequence shown here is derived from an EMBL/GenBank/DDBJ whole genome shotgun (WGS) entry which is preliminary data.</text>
</comment>
<gene>
    <name evidence="3" type="ORF">H0A76_04915</name>
</gene>
<evidence type="ECO:0000256" key="2">
    <source>
        <dbReference type="ARBA" id="ARBA00022729"/>
    </source>
</evidence>
<dbReference type="PRINTS" id="PR01805">
    <property type="entry name" value="VACJLIPOPROT"/>
</dbReference>
<dbReference type="Proteomes" id="UP000568751">
    <property type="component" value="Unassembled WGS sequence"/>
</dbReference>
<dbReference type="Pfam" id="PF04333">
    <property type="entry name" value="MlaA"/>
    <property type="match status" value="1"/>
</dbReference>
<reference evidence="3 4" key="1">
    <citation type="submission" date="2020-05" db="EMBL/GenBank/DDBJ databases">
        <title>Horizontal transmission and recombination maintain forever young bacterial symbiont genomes.</title>
        <authorList>
            <person name="Russell S.L."/>
            <person name="Pepper-Tunick E."/>
            <person name="Svedberg J."/>
            <person name="Byrne A."/>
            <person name="Ruelas Castillo J."/>
            <person name="Vollmers C."/>
            <person name="Beinart R.A."/>
            <person name="Corbett-Detig R."/>
        </authorList>
    </citation>
    <scope>NUCLEOTIDE SEQUENCE [LARGE SCALE GENOMIC DNA]</scope>
    <source>
        <strain evidence="3">455</strain>
    </source>
</reference>
<dbReference type="RefSeq" id="WP_369178784.1">
    <property type="nucleotide sequence ID" value="NZ_OZ156463.1"/>
</dbReference>
<dbReference type="PANTHER" id="PTHR30035:SF3">
    <property type="entry name" value="INTERMEMBRANE PHOSPHOLIPID TRANSPORT SYSTEM LIPOPROTEIN MLAA"/>
    <property type="match status" value="1"/>
</dbReference>
<comment type="similarity">
    <text evidence="1">Belongs to the MlaA family.</text>
</comment>
<dbReference type="PANTHER" id="PTHR30035">
    <property type="entry name" value="LIPOPROTEIN VACJ-RELATED"/>
    <property type="match status" value="1"/>
</dbReference>
<name>A0A853F3X2_9GAMM</name>
<dbReference type="GO" id="GO:0016020">
    <property type="term" value="C:membrane"/>
    <property type="evidence" value="ECO:0007669"/>
    <property type="project" value="InterPro"/>
</dbReference>
<evidence type="ECO:0000313" key="3">
    <source>
        <dbReference type="EMBL" id="NYT27279.1"/>
    </source>
</evidence>
<dbReference type="InterPro" id="IPR007428">
    <property type="entry name" value="MlaA"/>
</dbReference>
<organism evidence="3 4">
    <name type="scientific">Candidatus Thiodubiliella endoseptemdiera</name>
    <dbReference type="NCBI Taxonomy" id="2738886"/>
    <lineage>
        <taxon>Bacteria</taxon>
        <taxon>Pseudomonadati</taxon>
        <taxon>Pseudomonadota</taxon>
        <taxon>Gammaproteobacteria</taxon>
        <taxon>Candidatus Pseudothioglobaceae</taxon>
        <taxon>Candidatus Thiodubiliella</taxon>
    </lineage>
</organism>
<accession>A0A853F3X2</accession>
<dbReference type="EMBL" id="JACCHT010000001">
    <property type="protein sequence ID" value="NYT27279.1"/>
    <property type="molecule type" value="Genomic_DNA"/>
</dbReference>
<dbReference type="AlphaFoldDB" id="A0A853F3X2"/>